<dbReference type="OrthoDB" id="244550at2"/>
<evidence type="ECO:0000256" key="8">
    <source>
        <dbReference type="ARBA" id="ARBA00034006"/>
    </source>
</evidence>
<evidence type="ECO:0000256" key="3">
    <source>
        <dbReference type="ARBA" id="ARBA00022741"/>
    </source>
</evidence>
<proteinExistence type="inferred from homology"/>
<dbReference type="Gene3D" id="3.30.300.160">
    <property type="entry name" value="Type II secretion system, protein E, N-terminal domain"/>
    <property type="match status" value="1"/>
</dbReference>
<evidence type="ECO:0000313" key="9">
    <source>
        <dbReference type="EMBL" id="SOH05770.1"/>
    </source>
</evidence>
<dbReference type="PROSITE" id="PS00662">
    <property type="entry name" value="T2SP_E"/>
    <property type="match status" value="1"/>
</dbReference>
<dbReference type="Pfam" id="PF00437">
    <property type="entry name" value="T2SSE"/>
    <property type="match status" value="1"/>
</dbReference>
<dbReference type="Proteomes" id="UP000221734">
    <property type="component" value="Chromosome Kuenenia_stuttgartiensis_MBR1"/>
</dbReference>
<evidence type="ECO:0000256" key="5">
    <source>
        <dbReference type="ARBA" id="ARBA00022927"/>
    </source>
</evidence>
<dbReference type="Pfam" id="PF05157">
    <property type="entry name" value="MshEN"/>
    <property type="match status" value="1"/>
</dbReference>
<dbReference type="Gene3D" id="3.30.450.90">
    <property type="match status" value="1"/>
</dbReference>
<organism evidence="9 10">
    <name type="scientific">Kuenenia stuttgartiensis</name>
    <dbReference type="NCBI Taxonomy" id="174633"/>
    <lineage>
        <taxon>Bacteria</taxon>
        <taxon>Pseudomonadati</taxon>
        <taxon>Planctomycetota</taxon>
        <taxon>Candidatus Brocadiia</taxon>
        <taxon>Candidatus Brocadiales</taxon>
        <taxon>Candidatus Brocadiaceae</taxon>
        <taxon>Candidatus Kuenenia</taxon>
    </lineage>
</organism>
<evidence type="ECO:0000256" key="1">
    <source>
        <dbReference type="ARBA" id="ARBA00006611"/>
    </source>
</evidence>
<evidence type="ECO:0000256" key="4">
    <source>
        <dbReference type="ARBA" id="ARBA00022840"/>
    </source>
</evidence>
<dbReference type="InterPro" id="IPR003593">
    <property type="entry name" value="AAA+_ATPase"/>
</dbReference>
<dbReference type="InterPro" id="IPR027417">
    <property type="entry name" value="P-loop_NTPase"/>
</dbReference>
<evidence type="ECO:0000256" key="7">
    <source>
        <dbReference type="ARBA" id="ARBA00024382"/>
    </source>
</evidence>
<reference evidence="10" key="1">
    <citation type="submission" date="2017-10" db="EMBL/GenBank/DDBJ databases">
        <authorList>
            <person name="Frank J."/>
        </authorList>
    </citation>
    <scope>NUCLEOTIDE SEQUENCE [LARGE SCALE GENOMIC DNA]</scope>
</reference>
<evidence type="ECO:0000256" key="2">
    <source>
        <dbReference type="ARBA" id="ARBA00022448"/>
    </source>
</evidence>
<dbReference type="InterPro" id="IPR013369">
    <property type="entry name" value="T2SS_GspE"/>
</dbReference>
<dbReference type="PANTHER" id="PTHR30258">
    <property type="entry name" value="TYPE II SECRETION SYSTEM PROTEIN GSPE-RELATED"/>
    <property type="match status" value="1"/>
</dbReference>
<dbReference type="SUPFAM" id="SSF52540">
    <property type="entry name" value="P-loop containing nucleoside triphosphate hydrolases"/>
    <property type="match status" value="1"/>
</dbReference>
<keyword evidence="2" id="KW-0813">Transport</keyword>
<comment type="catalytic activity">
    <reaction evidence="8">
        <text>ATP + H2O + cellular proteinSide 1 = ADP + phosphate + cellular proteinSide 2.</text>
        <dbReference type="EC" id="7.4.2.8"/>
    </reaction>
</comment>
<dbReference type="Gene3D" id="1.10.40.70">
    <property type="match status" value="1"/>
</dbReference>
<dbReference type="Gene3D" id="3.40.50.300">
    <property type="entry name" value="P-loop containing nucleotide triphosphate hydrolases"/>
    <property type="match status" value="1"/>
</dbReference>
<keyword evidence="6" id="KW-1278">Translocase</keyword>
<dbReference type="NCBIfam" id="TIGR02533">
    <property type="entry name" value="type_II_gspE"/>
    <property type="match status" value="1"/>
</dbReference>
<dbReference type="InterPro" id="IPR007831">
    <property type="entry name" value="T2SS_GspE_N"/>
</dbReference>
<dbReference type="KEGG" id="kst:KSMBR1_3293"/>
<dbReference type="GO" id="GO:0005524">
    <property type="term" value="F:ATP binding"/>
    <property type="evidence" value="ECO:0007669"/>
    <property type="project" value="UniProtKB-KW"/>
</dbReference>
<dbReference type="EMBL" id="LT934425">
    <property type="protein sequence ID" value="SOH05770.1"/>
    <property type="molecule type" value="Genomic_DNA"/>
</dbReference>
<keyword evidence="4" id="KW-0067">ATP-binding</keyword>
<dbReference type="PANTHER" id="PTHR30258:SF2">
    <property type="entry name" value="COMG OPERON PROTEIN 1"/>
    <property type="match status" value="1"/>
</dbReference>
<dbReference type="FunFam" id="3.30.450.90:FF:000001">
    <property type="entry name" value="Type II secretion system ATPase GspE"/>
    <property type="match status" value="1"/>
</dbReference>
<accession>A0A2C9CJA8</accession>
<dbReference type="SUPFAM" id="SSF160246">
    <property type="entry name" value="EspE N-terminal domain-like"/>
    <property type="match status" value="1"/>
</dbReference>
<dbReference type="FunFam" id="3.40.50.300:FF:000398">
    <property type="entry name" value="Type IV pilus assembly ATPase PilB"/>
    <property type="match status" value="1"/>
</dbReference>
<keyword evidence="5" id="KW-0653">Protein transport</keyword>
<dbReference type="GO" id="GO:0015627">
    <property type="term" value="C:type II protein secretion system complex"/>
    <property type="evidence" value="ECO:0007669"/>
    <property type="project" value="InterPro"/>
</dbReference>
<evidence type="ECO:0000256" key="6">
    <source>
        <dbReference type="ARBA" id="ARBA00022967"/>
    </source>
</evidence>
<dbReference type="GO" id="GO:0008564">
    <property type="term" value="F:protein-exporting ATPase activity"/>
    <property type="evidence" value="ECO:0007669"/>
    <property type="project" value="UniProtKB-EC"/>
</dbReference>
<keyword evidence="10" id="KW-1185">Reference proteome</keyword>
<dbReference type="RefSeq" id="WP_099326307.1">
    <property type="nucleotide sequence ID" value="NZ_LT934425.1"/>
</dbReference>
<keyword evidence="3" id="KW-0547">Nucleotide-binding</keyword>
<dbReference type="AlphaFoldDB" id="A0A2C9CJA8"/>
<protein>
    <recommendedName>
        <fullName evidence="7">protein-secreting ATPase</fullName>
        <ecNumber evidence="7">7.4.2.8</ecNumber>
    </recommendedName>
</protein>
<dbReference type="GO" id="GO:0005886">
    <property type="term" value="C:plasma membrane"/>
    <property type="evidence" value="ECO:0007669"/>
    <property type="project" value="TreeGrafter"/>
</dbReference>
<evidence type="ECO:0000313" key="10">
    <source>
        <dbReference type="Proteomes" id="UP000221734"/>
    </source>
</evidence>
<comment type="similarity">
    <text evidence="1">Belongs to the GSP E family.</text>
</comment>
<dbReference type="GO" id="GO:0015628">
    <property type="term" value="P:protein secretion by the type II secretion system"/>
    <property type="evidence" value="ECO:0007669"/>
    <property type="project" value="InterPro"/>
</dbReference>
<dbReference type="EC" id="7.4.2.8" evidence="7"/>
<dbReference type="InterPro" id="IPR037257">
    <property type="entry name" value="T2SS_E_N_sf"/>
</dbReference>
<dbReference type="CDD" id="cd01129">
    <property type="entry name" value="PulE-GspE-like"/>
    <property type="match status" value="1"/>
</dbReference>
<dbReference type="SMART" id="SM00382">
    <property type="entry name" value="AAA"/>
    <property type="match status" value="1"/>
</dbReference>
<sequence>MVLATDNNVGEVLLEIGKINRQDLERAFEAQKQTGQKLGRILIDLGTVSEEDLRLAYSRLLEIPVWEKKKTDTYPMLENVPKVFLTTNRVLPLSLDENVLDIALADPQDTLLIEAIALSTGREVRVFAGTERDIISSLEKLYETGVSEEEEDAMASSVEMMEDIEQLRDMASEAPVIRLVNSILTKAIEVGASDIHIEVFERNTRLRYRVDGVLGELAPPPRELYNSIVSRIKIMAKLNIAEKRLPQDGRIRMRVAGKEIDLRVSIIPMSHGEGIVMRILDRTAVMLDLETLGFQPEFLKKFRRLISRPEGMFLVTGPTGSGKTTTLYAVLKEIVSPEVKIITVEDPVEYSMQGVNQIQVNPQIDLTFASGLRSILRHDPDVVLIGEIRDRETASIAVQASLTGHLVFSTLHTNDSASAFTRLMDMGVEDYLISSCLIGVLAQRLVRRLCPKCRELYMPGPEIRKTVGLEEGVPLYGPKGCDDCNNTGLKGRRTIAEFLVVDEGIRRLVLAHKDSSEIMKEAVKKGTKTLWDDGLDLVRRGETTLEELLRVSSDTENG</sequence>
<dbReference type="InterPro" id="IPR001482">
    <property type="entry name" value="T2SS/T4SS_dom"/>
</dbReference>
<gene>
    <name evidence="9" type="primary">epsE</name>
    <name evidence="9" type="ORF">KSMBR1_3293</name>
</gene>
<dbReference type="GO" id="GO:0016887">
    <property type="term" value="F:ATP hydrolysis activity"/>
    <property type="evidence" value="ECO:0007669"/>
    <property type="project" value="TreeGrafter"/>
</dbReference>
<name>A0A2C9CJA8_KUEST</name>